<gene>
    <name evidence="2" type="ORF">CHUV0807_1212</name>
</gene>
<organism evidence="2 3">
    <name type="scientific">Cardiobacterium hominis</name>
    <dbReference type="NCBI Taxonomy" id="2718"/>
    <lineage>
        <taxon>Bacteria</taxon>
        <taxon>Pseudomonadati</taxon>
        <taxon>Pseudomonadota</taxon>
        <taxon>Gammaproteobacteria</taxon>
        <taxon>Cardiobacteriales</taxon>
        <taxon>Cardiobacteriaceae</taxon>
        <taxon>Cardiobacterium</taxon>
    </lineage>
</organism>
<dbReference type="PANTHER" id="PTHR40115">
    <property type="entry name" value="INNER MEMBRANE PROTEIN WITH PEPSY TM HELIX"/>
    <property type="match status" value="1"/>
</dbReference>
<name>A0A1C3H4A5_9GAMM</name>
<dbReference type="Pfam" id="PF16357">
    <property type="entry name" value="PepSY_TM_like_2"/>
    <property type="match status" value="1"/>
</dbReference>
<keyword evidence="1" id="KW-0812">Transmembrane</keyword>
<evidence type="ECO:0000313" key="3">
    <source>
        <dbReference type="Proteomes" id="UP000190837"/>
    </source>
</evidence>
<feature type="transmembrane region" description="Helical" evidence="1">
    <location>
        <begin position="155"/>
        <end position="174"/>
    </location>
</feature>
<feature type="transmembrane region" description="Helical" evidence="1">
    <location>
        <begin position="12"/>
        <end position="34"/>
    </location>
</feature>
<evidence type="ECO:0000256" key="1">
    <source>
        <dbReference type="SAM" id="Phobius"/>
    </source>
</evidence>
<dbReference type="RefSeq" id="WP_079540482.1">
    <property type="nucleotide sequence ID" value="NZ_CP171111.1"/>
</dbReference>
<evidence type="ECO:0000313" key="2">
    <source>
        <dbReference type="EMBL" id="SAM64259.1"/>
    </source>
</evidence>
<dbReference type="InterPro" id="IPR032307">
    <property type="entry name" value="PepSY_TM-like_2"/>
</dbReference>
<dbReference type="PANTHER" id="PTHR40115:SF1">
    <property type="entry name" value="INNER MEMBRANE PROTEIN WITH PEPSY TM HELIX"/>
    <property type="match status" value="1"/>
</dbReference>
<dbReference type="AlphaFoldDB" id="A0A1C3H4A5"/>
<dbReference type="Proteomes" id="UP000190837">
    <property type="component" value="Unassembled WGS sequence"/>
</dbReference>
<dbReference type="EMBL" id="FKLO01000045">
    <property type="protein sequence ID" value="SAM64259.1"/>
    <property type="molecule type" value="Genomic_DNA"/>
</dbReference>
<feature type="transmembrane region" description="Helical" evidence="1">
    <location>
        <begin position="181"/>
        <end position="200"/>
    </location>
</feature>
<accession>A0A1C3H4A5</accession>
<reference evidence="3" key="1">
    <citation type="submission" date="2016-04" db="EMBL/GenBank/DDBJ databases">
        <authorList>
            <person name="Tagini F."/>
        </authorList>
    </citation>
    <scope>NUCLEOTIDE SEQUENCE [LARGE SCALE GENOMIC DNA]</scope>
    <source>
        <strain evidence="3">CHUV0807</strain>
    </source>
</reference>
<sequence>MQQTFWRLMRLAHWVIGAFILTTLTFFAVTGFMLNHTAWFEQEPTQHDAEYTLPAELPLPELSDDPNAPTPALAPALTAWLAEHSPYPISAYQLKIEAPEILLEYQGPGSEASLTIDSESRAVAYHEQKNGIVALLNNLHKGRHAPAFWKRYMDAFAILTVLVALSGLALLVYYRKQRRSTWLWATTGITIPLVIILLAIHY</sequence>
<keyword evidence="1" id="KW-0472">Membrane</keyword>
<keyword evidence="1" id="KW-1133">Transmembrane helix</keyword>
<protein>
    <submittedName>
        <fullName evidence="2">FIG019175: putative membrane protein</fullName>
    </submittedName>
</protein>
<proteinExistence type="predicted"/>